<evidence type="ECO:0000259" key="1">
    <source>
        <dbReference type="Pfam" id="PF13524"/>
    </source>
</evidence>
<evidence type="ECO:0000313" key="3">
    <source>
        <dbReference type="Proteomes" id="UP001302120"/>
    </source>
</evidence>
<evidence type="ECO:0000313" key="2">
    <source>
        <dbReference type="EMBL" id="MEA5583321.1"/>
    </source>
</evidence>
<dbReference type="RefSeq" id="WP_323197621.1">
    <property type="nucleotide sequence ID" value="NZ_JAYGHG010000040.1"/>
</dbReference>
<comment type="caution">
    <text evidence="2">The sequence shown here is derived from an EMBL/GenBank/DDBJ whole genome shotgun (WGS) entry which is preliminary data.</text>
</comment>
<protein>
    <submittedName>
        <fullName evidence="2">Glycosyltransferase</fullName>
    </submittedName>
</protein>
<feature type="domain" description="Spore protein YkvP/CgeB glycosyl transferase-like" evidence="1">
    <location>
        <begin position="182"/>
        <end position="285"/>
    </location>
</feature>
<organism evidence="2 3">
    <name type="scientific">Nodularia harveyana UHCC-0300</name>
    <dbReference type="NCBI Taxonomy" id="2974287"/>
    <lineage>
        <taxon>Bacteria</taxon>
        <taxon>Bacillati</taxon>
        <taxon>Cyanobacteriota</taxon>
        <taxon>Cyanophyceae</taxon>
        <taxon>Nostocales</taxon>
        <taxon>Nodulariaceae</taxon>
        <taxon>Nodularia</taxon>
    </lineage>
</organism>
<accession>A0ABU5ULN1</accession>
<keyword evidence="3" id="KW-1185">Reference proteome</keyword>
<dbReference type="Pfam" id="PF13524">
    <property type="entry name" value="Glyco_trans_1_2"/>
    <property type="match status" value="1"/>
</dbReference>
<sequence>MKLLYINKIETNTGWGLETFLNQSLIENEVETICVDYQKNAYALSKNIVGITENFDAVLLERGCGYLIPLHILKAIKRPKFLLFTELVARNVNQHYLLNSEIFEHIFFRSLPCMEWVANKGWLNQHQMSLFLSAIDPNFHKPIEGITKDIDILFVGTLLPRRQKIISELSDSFSVTTCSAFGENMVTLINRARIILNIHGEDFLDTETRVYETLACRGFLLTETLSSENPFQNGVHLVETKNIKDLKEKIAYYLDNPIKRETIAEAGYQEVIQHHTFKKRAKQIQQVIGSYLILSRPANDPIAKRHLQMLKMWEIYLQFRDATLFQSRRYLSYLKQNLIKKSTH</sequence>
<dbReference type="Proteomes" id="UP001302120">
    <property type="component" value="Unassembled WGS sequence"/>
</dbReference>
<reference evidence="2 3" key="1">
    <citation type="submission" date="2023-12" db="EMBL/GenBank/DDBJ databases">
        <title>Baltic Sea Cyanobacteria.</title>
        <authorList>
            <person name="Delbaje E."/>
            <person name="Fewer D.P."/>
            <person name="Shishido T.K."/>
        </authorList>
    </citation>
    <scope>NUCLEOTIDE SEQUENCE [LARGE SCALE GENOMIC DNA]</scope>
    <source>
        <strain evidence="2 3">UHCC-0300</strain>
    </source>
</reference>
<gene>
    <name evidence="2" type="ORF">VB620_18490</name>
</gene>
<dbReference type="InterPro" id="IPR055259">
    <property type="entry name" value="YkvP/CgeB_Glyco_trans-like"/>
</dbReference>
<proteinExistence type="predicted"/>
<dbReference type="EMBL" id="JAYGHG010000040">
    <property type="protein sequence ID" value="MEA5583321.1"/>
    <property type="molecule type" value="Genomic_DNA"/>
</dbReference>
<name>A0ABU5ULN1_9CYAN</name>
<dbReference type="SUPFAM" id="SSF53756">
    <property type="entry name" value="UDP-Glycosyltransferase/glycogen phosphorylase"/>
    <property type="match status" value="1"/>
</dbReference>